<keyword evidence="3" id="KW-1185">Reference proteome</keyword>
<dbReference type="eggNOG" id="COG3137">
    <property type="taxonomic scope" value="Bacteria"/>
</dbReference>
<dbReference type="EMBL" id="FNQS01000002">
    <property type="protein sequence ID" value="SEA06663.1"/>
    <property type="molecule type" value="Genomic_DNA"/>
</dbReference>
<dbReference type="Pfam" id="PF04338">
    <property type="entry name" value="DUF481"/>
    <property type="match status" value="1"/>
</dbReference>
<evidence type="ECO:0000313" key="3">
    <source>
        <dbReference type="Proteomes" id="UP000187280"/>
    </source>
</evidence>
<protein>
    <recommendedName>
        <fullName evidence="4">Salt-induced outer membrane protein YdiY</fullName>
    </recommendedName>
</protein>
<evidence type="ECO:0000256" key="1">
    <source>
        <dbReference type="SAM" id="SignalP"/>
    </source>
</evidence>
<dbReference type="AlphaFoldDB" id="A0A1H3Y4Z7"/>
<dbReference type="GeneID" id="97763799"/>
<sequence length="353" mass="39281">MTYSKFALSTLGLYVGLSVAGVSTSYAADTLWLTNGDKVTGQITLLDSGKLFIKTDYADTLSVSWDKVKTFQTDHAMVIQGHRYEEGVLYPAIKPAETRGIVVQKPLSDGGVQAGTSNEGTLALSDINSMIVPKPLVQDLSWKGNIDASLSHKKSSTTTNNHDVVLSTKLLHGTWRHNLDAGYHMAEEDDVDSTKNVGGEYALDKFIDENWFWQGRYQYKRDWVEEIKISRSIGTGPGYQFWDNDLGAFSMTALVSSQQFVYQEEGQDDFFAGALKWDYSRYFSGKKTQLFTTGEVGRSFDETTKLYFKAGAGLRYKLTNWSSVSMQVARNRTQSVQGNVNDTLYSLGLGVGW</sequence>
<evidence type="ECO:0000313" key="2">
    <source>
        <dbReference type="EMBL" id="SEA06663.1"/>
    </source>
</evidence>
<dbReference type="InterPro" id="IPR007433">
    <property type="entry name" value="DUF481"/>
</dbReference>
<feature type="signal peptide" evidence="1">
    <location>
        <begin position="1"/>
        <end position="27"/>
    </location>
</feature>
<keyword evidence="1" id="KW-0732">Signal</keyword>
<dbReference type="Proteomes" id="UP000187280">
    <property type="component" value="Unassembled WGS sequence"/>
</dbReference>
<dbReference type="STRING" id="71657.SAMN02982996_00883"/>
<dbReference type="RefSeq" id="WP_026742580.1">
    <property type="nucleotide sequence ID" value="NZ_FNQS01000002.1"/>
</dbReference>
<gene>
    <name evidence="2" type="ORF">SAMN02982996_00883</name>
</gene>
<proteinExistence type="predicted"/>
<name>A0A1H3Y4Z7_9GAMM</name>
<evidence type="ECO:0008006" key="4">
    <source>
        <dbReference type="Google" id="ProtNLM"/>
    </source>
</evidence>
<feature type="chain" id="PRO_5010527274" description="Salt-induced outer membrane protein YdiY" evidence="1">
    <location>
        <begin position="28"/>
        <end position="353"/>
    </location>
</feature>
<organism evidence="2 3">
    <name type="scientific">Lonsdalea quercina</name>
    <dbReference type="NCBI Taxonomy" id="71657"/>
    <lineage>
        <taxon>Bacteria</taxon>
        <taxon>Pseudomonadati</taxon>
        <taxon>Pseudomonadota</taxon>
        <taxon>Gammaproteobacteria</taxon>
        <taxon>Enterobacterales</taxon>
        <taxon>Pectobacteriaceae</taxon>
        <taxon>Lonsdalea</taxon>
    </lineage>
</organism>
<accession>A0A1H3Y4Z7</accession>
<reference evidence="2 3" key="1">
    <citation type="submission" date="2016-10" db="EMBL/GenBank/DDBJ databases">
        <authorList>
            <person name="de Groot N.N."/>
        </authorList>
    </citation>
    <scope>NUCLEOTIDE SEQUENCE [LARGE SCALE GENOMIC DNA]</scope>
    <source>
        <strain evidence="2 3">ATCC 29281</strain>
    </source>
</reference>